<gene>
    <name evidence="7" type="ORF">GCM10009760_28520</name>
</gene>
<evidence type="ECO:0000256" key="2">
    <source>
        <dbReference type="ARBA" id="ARBA00022621"/>
    </source>
</evidence>
<protein>
    <recommendedName>
        <fullName evidence="6">Globin domain-containing protein</fullName>
    </recommendedName>
</protein>
<dbReference type="InterPro" id="IPR000971">
    <property type="entry name" value="Globin"/>
</dbReference>
<dbReference type="CDD" id="cd12131">
    <property type="entry name" value="HGbI-like"/>
    <property type="match status" value="1"/>
</dbReference>
<dbReference type="PANTHER" id="PTHR43396:SF3">
    <property type="entry name" value="FLAVOHEMOPROTEIN"/>
    <property type="match status" value="1"/>
</dbReference>
<dbReference type="InterPro" id="IPR009050">
    <property type="entry name" value="Globin-like_sf"/>
</dbReference>
<evidence type="ECO:0000256" key="1">
    <source>
        <dbReference type="ARBA" id="ARBA00022617"/>
    </source>
</evidence>
<dbReference type="SUPFAM" id="SSF46458">
    <property type="entry name" value="Globin-like"/>
    <property type="match status" value="1"/>
</dbReference>
<evidence type="ECO:0000256" key="3">
    <source>
        <dbReference type="ARBA" id="ARBA00022723"/>
    </source>
</evidence>
<reference evidence="7 8" key="1">
    <citation type="journal article" date="2019" name="Int. J. Syst. Evol. Microbiol.">
        <title>The Global Catalogue of Microorganisms (GCM) 10K type strain sequencing project: providing services to taxonomists for standard genome sequencing and annotation.</title>
        <authorList>
            <consortium name="The Broad Institute Genomics Platform"/>
            <consortium name="The Broad Institute Genome Sequencing Center for Infectious Disease"/>
            <person name="Wu L."/>
            <person name="Ma J."/>
        </authorList>
    </citation>
    <scope>NUCLEOTIDE SEQUENCE [LARGE SCALE GENOMIC DNA]</scope>
    <source>
        <strain evidence="7 8">JCM 14560</strain>
    </source>
</reference>
<comment type="similarity">
    <text evidence="5">Belongs to the globin family.</text>
</comment>
<dbReference type="EMBL" id="BAAANT010000013">
    <property type="protein sequence ID" value="GAA2142865.1"/>
    <property type="molecule type" value="Genomic_DNA"/>
</dbReference>
<evidence type="ECO:0000259" key="6">
    <source>
        <dbReference type="PROSITE" id="PS01033"/>
    </source>
</evidence>
<keyword evidence="2 5" id="KW-0561">Oxygen transport</keyword>
<dbReference type="InterPro" id="IPR012292">
    <property type="entry name" value="Globin/Proto"/>
</dbReference>
<evidence type="ECO:0000313" key="8">
    <source>
        <dbReference type="Proteomes" id="UP001422759"/>
    </source>
</evidence>
<accession>A0ABN2ZIT8</accession>
<evidence type="ECO:0000313" key="7">
    <source>
        <dbReference type="EMBL" id="GAA2142865.1"/>
    </source>
</evidence>
<keyword evidence="8" id="KW-1185">Reference proteome</keyword>
<keyword evidence="3" id="KW-0479">Metal-binding</keyword>
<keyword evidence="1 5" id="KW-0349">Heme</keyword>
<dbReference type="Proteomes" id="UP001422759">
    <property type="component" value="Unassembled WGS sequence"/>
</dbReference>
<name>A0ABN2ZIT8_9ACTN</name>
<evidence type="ECO:0000256" key="5">
    <source>
        <dbReference type="RuleBase" id="RU000356"/>
    </source>
</evidence>
<keyword evidence="5" id="KW-0813">Transport</keyword>
<dbReference type="Pfam" id="PF00042">
    <property type="entry name" value="Globin"/>
    <property type="match status" value="1"/>
</dbReference>
<keyword evidence="4" id="KW-0408">Iron</keyword>
<organism evidence="7 8">
    <name type="scientific">Kitasatospora kazusensis</name>
    <dbReference type="NCBI Taxonomy" id="407974"/>
    <lineage>
        <taxon>Bacteria</taxon>
        <taxon>Bacillati</taxon>
        <taxon>Actinomycetota</taxon>
        <taxon>Actinomycetes</taxon>
        <taxon>Kitasatosporales</taxon>
        <taxon>Streptomycetaceae</taxon>
        <taxon>Kitasatospora</taxon>
    </lineage>
</organism>
<sequence length="156" mass="16589">MGTGSVESGSVTINPGLIKSSFALVEPYGPEAAAHFYRHLFEHHPDVRDLFAEHLDDQQDRLWSALGALVTHLEDTGTLLPFLRELGRRHAGYGALPAHFPAVGASLIATLRHYAGTAWTPETEASWLAVYGTVSSTMAEALTEALPGAGSATAGH</sequence>
<feature type="domain" description="Globin" evidence="6">
    <location>
        <begin position="7"/>
        <end position="143"/>
    </location>
</feature>
<dbReference type="PANTHER" id="PTHR43396">
    <property type="entry name" value="FLAVOHEMOPROTEIN"/>
    <property type="match status" value="1"/>
</dbReference>
<evidence type="ECO:0000256" key="4">
    <source>
        <dbReference type="ARBA" id="ARBA00023004"/>
    </source>
</evidence>
<proteinExistence type="inferred from homology"/>
<comment type="caution">
    <text evidence="7">The sequence shown here is derived from an EMBL/GenBank/DDBJ whole genome shotgun (WGS) entry which is preliminary data.</text>
</comment>
<dbReference type="PROSITE" id="PS01033">
    <property type="entry name" value="GLOBIN"/>
    <property type="match status" value="1"/>
</dbReference>
<dbReference type="Gene3D" id="1.10.490.10">
    <property type="entry name" value="Globins"/>
    <property type="match status" value="1"/>
</dbReference>